<dbReference type="Pfam" id="PF07690">
    <property type="entry name" value="MFS_1"/>
    <property type="match status" value="1"/>
</dbReference>
<evidence type="ECO:0000313" key="7">
    <source>
        <dbReference type="EMBL" id="SFN83341.1"/>
    </source>
</evidence>
<proteinExistence type="predicted"/>
<dbReference type="InterPro" id="IPR011701">
    <property type="entry name" value="MFS"/>
</dbReference>
<protein>
    <submittedName>
        <fullName evidence="7">Major Facilitator Superfamily protein</fullName>
    </submittedName>
</protein>
<dbReference type="RefSeq" id="WP_090027128.1">
    <property type="nucleotide sequence ID" value="NZ_FOVD01000009.1"/>
</dbReference>
<feature type="transmembrane region" description="Helical" evidence="5">
    <location>
        <begin position="28"/>
        <end position="49"/>
    </location>
</feature>
<keyword evidence="8" id="KW-1185">Reference proteome</keyword>
<feature type="transmembrane region" description="Helical" evidence="5">
    <location>
        <begin position="178"/>
        <end position="200"/>
    </location>
</feature>
<feature type="domain" description="Major facilitator superfamily (MFS) profile" evidence="6">
    <location>
        <begin position="27"/>
        <end position="473"/>
    </location>
</feature>
<feature type="transmembrane region" description="Helical" evidence="5">
    <location>
        <begin position="150"/>
        <end position="172"/>
    </location>
</feature>
<evidence type="ECO:0000256" key="3">
    <source>
        <dbReference type="ARBA" id="ARBA00022989"/>
    </source>
</evidence>
<dbReference type="Proteomes" id="UP000198769">
    <property type="component" value="Unassembled WGS sequence"/>
</dbReference>
<feature type="transmembrane region" description="Helical" evidence="5">
    <location>
        <begin position="342"/>
        <end position="363"/>
    </location>
</feature>
<organism evidence="7 8">
    <name type="scientific">Chryseobacterium oleae</name>
    <dbReference type="NCBI Taxonomy" id="491207"/>
    <lineage>
        <taxon>Bacteria</taxon>
        <taxon>Pseudomonadati</taxon>
        <taxon>Bacteroidota</taxon>
        <taxon>Flavobacteriia</taxon>
        <taxon>Flavobacteriales</taxon>
        <taxon>Weeksellaceae</taxon>
        <taxon>Chryseobacterium group</taxon>
        <taxon>Chryseobacterium</taxon>
    </lineage>
</organism>
<evidence type="ECO:0000259" key="6">
    <source>
        <dbReference type="PROSITE" id="PS50850"/>
    </source>
</evidence>
<evidence type="ECO:0000256" key="4">
    <source>
        <dbReference type="ARBA" id="ARBA00023136"/>
    </source>
</evidence>
<sequence length="475" mass="50216">MESTDHHASTLNKVSWQDLFSNGNGIKAITLALGVMLHATNVYLATTVMPSVIKEIGGLEYYAWNTTFFVAASVVGSVVSANRLAKLGPKKSYQMAILLFALGTLVCTAAGSMYILLLGRFIQGLGGGLLFALSYAMIRIVFIKDLWPRAMALVSGMWGIAAFSGPFVGGIFAEQGQWRMAFGVLLIFCLLIFITASIILPSKQNKHTTPPIPYLKLLMLVLAAFSVSAGSIAESTTLNVSGVLVAVFFIYILMVTENKNSGSRLLPTGSYYFSTALSKTYVVMALLTIATSIEIYVPYFAQTIQRFSPIESGYLTVLIAIGWTFASIAFSGVKEAIAGKIILAGCILMFIGLAGLTGISLLSGFDTSYLHLILTCTFLFAAGAGIGMGWPHLLTRVFALAPSGQEELASASVTTVQLMATAFGTALAGLAANIGGILSPGGIQGAHQASIILYGTFSIAPFLAAVVIAAIVRKK</sequence>
<feature type="transmembrane region" description="Helical" evidence="5">
    <location>
        <begin position="212"/>
        <end position="232"/>
    </location>
</feature>
<feature type="transmembrane region" description="Helical" evidence="5">
    <location>
        <begin position="411"/>
        <end position="431"/>
    </location>
</feature>
<keyword evidence="4 5" id="KW-0472">Membrane</keyword>
<evidence type="ECO:0000256" key="2">
    <source>
        <dbReference type="ARBA" id="ARBA00022692"/>
    </source>
</evidence>
<name>A0A1I5C9N2_CHROL</name>
<comment type="subcellular location">
    <subcellularLocation>
        <location evidence="1">Membrane</location>
        <topology evidence="1">Multi-pass membrane protein</topology>
    </subcellularLocation>
</comment>
<accession>A0A1I5C9N2</accession>
<keyword evidence="3 5" id="KW-1133">Transmembrane helix</keyword>
<feature type="transmembrane region" description="Helical" evidence="5">
    <location>
        <begin position="281"/>
        <end position="301"/>
    </location>
</feature>
<evidence type="ECO:0000313" key="8">
    <source>
        <dbReference type="Proteomes" id="UP000198769"/>
    </source>
</evidence>
<feature type="transmembrane region" description="Helical" evidence="5">
    <location>
        <begin position="61"/>
        <end position="81"/>
    </location>
</feature>
<keyword evidence="2 5" id="KW-0812">Transmembrane</keyword>
<feature type="transmembrane region" description="Helical" evidence="5">
    <location>
        <begin position="313"/>
        <end position="330"/>
    </location>
</feature>
<dbReference type="PANTHER" id="PTHR23501">
    <property type="entry name" value="MAJOR FACILITATOR SUPERFAMILY"/>
    <property type="match status" value="1"/>
</dbReference>
<dbReference type="PROSITE" id="PS50850">
    <property type="entry name" value="MFS"/>
    <property type="match status" value="1"/>
</dbReference>
<dbReference type="OrthoDB" id="9807274at2"/>
<feature type="transmembrane region" description="Helical" evidence="5">
    <location>
        <begin position="121"/>
        <end position="138"/>
    </location>
</feature>
<dbReference type="SUPFAM" id="SSF103473">
    <property type="entry name" value="MFS general substrate transporter"/>
    <property type="match status" value="1"/>
</dbReference>
<dbReference type="PANTHER" id="PTHR23501:SF154">
    <property type="entry name" value="MULTIDRUG-EFFLUX TRANSPORTER RV1634-RELATED"/>
    <property type="match status" value="1"/>
</dbReference>
<evidence type="ECO:0000256" key="5">
    <source>
        <dbReference type="SAM" id="Phobius"/>
    </source>
</evidence>
<dbReference type="InterPro" id="IPR020846">
    <property type="entry name" value="MFS_dom"/>
</dbReference>
<dbReference type="GO" id="GO:0022857">
    <property type="term" value="F:transmembrane transporter activity"/>
    <property type="evidence" value="ECO:0007669"/>
    <property type="project" value="InterPro"/>
</dbReference>
<feature type="transmembrane region" description="Helical" evidence="5">
    <location>
        <begin position="93"/>
        <end position="115"/>
    </location>
</feature>
<evidence type="ECO:0000256" key="1">
    <source>
        <dbReference type="ARBA" id="ARBA00004141"/>
    </source>
</evidence>
<dbReference type="AlphaFoldDB" id="A0A1I5C9N2"/>
<dbReference type="InterPro" id="IPR036259">
    <property type="entry name" value="MFS_trans_sf"/>
</dbReference>
<feature type="transmembrane region" description="Helical" evidence="5">
    <location>
        <begin position="369"/>
        <end position="390"/>
    </location>
</feature>
<dbReference type="Gene3D" id="1.20.1250.20">
    <property type="entry name" value="MFS general substrate transporter like domains"/>
    <property type="match status" value="1"/>
</dbReference>
<gene>
    <name evidence="7" type="ORF">SAMN05421594_4371</name>
</gene>
<reference evidence="8" key="1">
    <citation type="submission" date="2016-10" db="EMBL/GenBank/DDBJ databases">
        <authorList>
            <person name="Varghese N."/>
            <person name="Submissions S."/>
        </authorList>
    </citation>
    <scope>NUCLEOTIDE SEQUENCE [LARGE SCALE GENOMIC DNA]</scope>
    <source>
        <strain evidence="8">DSM 25575</strain>
    </source>
</reference>
<dbReference type="EMBL" id="FOVD01000009">
    <property type="protein sequence ID" value="SFN83341.1"/>
    <property type="molecule type" value="Genomic_DNA"/>
</dbReference>
<dbReference type="GO" id="GO:0005886">
    <property type="term" value="C:plasma membrane"/>
    <property type="evidence" value="ECO:0007669"/>
    <property type="project" value="TreeGrafter"/>
</dbReference>
<feature type="transmembrane region" description="Helical" evidence="5">
    <location>
        <begin position="238"/>
        <end position="256"/>
    </location>
</feature>
<dbReference type="Gene3D" id="1.20.1720.10">
    <property type="entry name" value="Multidrug resistance protein D"/>
    <property type="match status" value="1"/>
</dbReference>
<feature type="transmembrane region" description="Helical" evidence="5">
    <location>
        <begin position="451"/>
        <end position="472"/>
    </location>
</feature>